<proteinExistence type="predicted"/>
<evidence type="ECO:0000256" key="1">
    <source>
        <dbReference type="SAM" id="MobiDB-lite"/>
    </source>
</evidence>
<comment type="caution">
    <text evidence="2">The sequence shown here is derived from an EMBL/GenBank/DDBJ whole genome shotgun (WGS) entry which is preliminary data.</text>
</comment>
<dbReference type="OrthoDB" id="10648073at2759"/>
<gene>
    <name evidence="2" type="ORF">MATL_G00242140</name>
</gene>
<feature type="region of interest" description="Disordered" evidence="1">
    <location>
        <begin position="116"/>
        <end position="146"/>
    </location>
</feature>
<keyword evidence="3" id="KW-1185">Reference proteome</keyword>
<sequence length="146" mass="15503">MHQDRSEVSCSSVAMEKASGPLPKPAENMEQIHEEPSPDLTAGSGEFAEPVGLPDRIPLVKPYLKKKLIQRKVDTKCLRALDTILSSLLGSDALVGGDGVFVPQTPLRVQRHLCSAAGQKPPGEGGHAPGARLRPRDSYLGTDTGA</sequence>
<accession>A0A9D3PG56</accession>
<dbReference type="EMBL" id="JAFDVH010000022">
    <property type="protein sequence ID" value="KAG7457024.1"/>
    <property type="molecule type" value="Genomic_DNA"/>
</dbReference>
<organism evidence="2 3">
    <name type="scientific">Megalops atlanticus</name>
    <name type="common">Tarpon</name>
    <name type="synonym">Clupea gigantea</name>
    <dbReference type="NCBI Taxonomy" id="7932"/>
    <lineage>
        <taxon>Eukaryota</taxon>
        <taxon>Metazoa</taxon>
        <taxon>Chordata</taxon>
        <taxon>Craniata</taxon>
        <taxon>Vertebrata</taxon>
        <taxon>Euteleostomi</taxon>
        <taxon>Actinopterygii</taxon>
        <taxon>Neopterygii</taxon>
        <taxon>Teleostei</taxon>
        <taxon>Elopiformes</taxon>
        <taxon>Megalopidae</taxon>
        <taxon>Megalops</taxon>
    </lineage>
</organism>
<evidence type="ECO:0000313" key="3">
    <source>
        <dbReference type="Proteomes" id="UP001046870"/>
    </source>
</evidence>
<dbReference type="Proteomes" id="UP001046870">
    <property type="component" value="Chromosome 22"/>
</dbReference>
<protein>
    <submittedName>
        <fullName evidence="2">Uncharacterized protein</fullName>
    </submittedName>
</protein>
<name>A0A9D3PG56_MEGAT</name>
<feature type="region of interest" description="Disordered" evidence="1">
    <location>
        <begin position="1"/>
        <end position="30"/>
    </location>
</feature>
<evidence type="ECO:0000313" key="2">
    <source>
        <dbReference type="EMBL" id="KAG7457024.1"/>
    </source>
</evidence>
<dbReference type="AlphaFoldDB" id="A0A9D3PG56"/>
<reference evidence="2" key="1">
    <citation type="submission" date="2021-01" db="EMBL/GenBank/DDBJ databases">
        <authorList>
            <person name="Zahm M."/>
            <person name="Roques C."/>
            <person name="Cabau C."/>
            <person name="Klopp C."/>
            <person name="Donnadieu C."/>
            <person name="Jouanno E."/>
            <person name="Lampietro C."/>
            <person name="Louis A."/>
            <person name="Herpin A."/>
            <person name="Echchiki A."/>
            <person name="Berthelot C."/>
            <person name="Parey E."/>
            <person name="Roest-Crollius H."/>
            <person name="Braasch I."/>
            <person name="Postlethwait J."/>
            <person name="Bobe J."/>
            <person name="Montfort J."/>
            <person name="Bouchez O."/>
            <person name="Begum T."/>
            <person name="Mejri S."/>
            <person name="Adams A."/>
            <person name="Chen W.-J."/>
            <person name="Guiguen Y."/>
        </authorList>
    </citation>
    <scope>NUCLEOTIDE SEQUENCE</scope>
    <source>
        <strain evidence="2">YG-15Mar2019-1</strain>
        <tissue evidence="2">Brain</tissue>
    </source>
</reference>